<evidence type="ECO:0000313" key="3">
    <source>
        <dbReference type="Proteomes" id="UP000839052"/>
    </source>
</evidence>
<dbReference type="EMBL" id="OU912926">
    <property type="protein sequence ID" value="CAG9933690.1"/>
    <property type="molecule type" value="Genomic_DNA"/>
</dbReference>
<dbReference type="InterPro" id="IPR019201">
    <property type="entry name" value="DUF2065"/>
</dbReference>
<evidence type="ECO:0000256" key="1">
    <source>
        <dbReference type="SAM" id="Phobius"/>
    </source>
</evidence>
<gene>
    <name evidence="2" type="ORF">NTG6680_2441</name>
</gene>
<proteinExistence type="predicted"/>
<protein>
    <recommendedName>
        <fullName evidence="4">DUF2065 domain-containing protein</fullName>
    </recommendedName>
</protein>
<sequence length="61" mass="7091">MLTYWFIGLALMLVIEGIMPFLFPALWREALRKLVLFSDGQIRFLGLTAMLSGLLLLYWVK</sequence>
<organism evidence="2 3">
    <name type="scientific">Candidatus Nitrotoga arctica</name>
    <dbReference type="NCBI Taxonomy" id="453162"/>
    <lineage>
        <taxon>Bacteria</taxon>
        <taxon>Pseudomonadati</taxon>
        <taxon>Pseudomonadota</taxon>
        <taxon>Betaproteobacteria</taxon>
        <taxon>Nitrosomonadales</taxon>
        <taxon>Gallionellaceae</taxon>
        <taxon>Candidatus Nitrotoga</taxon>
    </lineage>
</organism>
<feature type="transmembrane region" description="Helical" evidence="1">
    <location>
        <begin position="44"/>
        <end position="60"/>
    </location>
</feature>
<keyword evidence="1" id="KW-0472">Membrane</keyword>
<dbReference type="Pfam" id="PF09838">
    <property type="entry name" value="DUF2065"/>
    <property type="match status" value="1"/>
</dbReference>
<dbReference type="Proteomes" id="UP000839052">
    <property type="component" value="Chromosome"/>
</dbReference>
<dbReference type="PANTHER" id="PTHR38602">
    <property type="entry name" value="INNER MEMBRANE PROTEIN-RELATED"/>
    <property type="match status" value="1"/>
</dbReference>
<keyword evidence="1" id="KW-0812">Transmembrane</keyword>
<dbReference type="RefSeq" id="WP_239797435.1">
    <property type="nucleotide sequence ID" value="NZ_OU912926.1"/>
</dbReference>
<accession>A0ABN8ATK0</accession>
<name>A0ABN8ATK0_9PROT</name>
<evidence type="ECO:0008006" key="4">
    <source>
        <dbReference type="Google" id="ProtNLM"/>
    </source>
</evidence>
<keyword evidence="3" id="KW-1185">Reference proteome</keyword>
<reference evidence="2 3" key="1">
    <citation type="submission" date="2021-10" db="EMBL/GenBank/DDBJ databases">
        <authorList>
            <person name="Koch H."/>
        </authorList>
    </citation>
    <scope>NUCLEOTIDE SEQUENCE [LARGE SCALE GENOMIC DNA]</scope>
    <source>
        <strain evidence="2">6680</strain>
    </source>
</reference>
<feature type="transmembrane region" description="Helical" evidence="1">
    <location>
        <begin position="6"/>
        <end position="23"/>
    </location>
</feature>
<dbReference type="PANTHER" id="PTHR38602:SF1">
    <property type="entry name" value="INNER MEMBRANE PROTEIN"/>
    <property type="match status" value="1"/>
</dbReference>
<evidence type="ECO:0000313" key="2">
    <source>
        <dbReference type="EMBL" id="CAG9933690.1"/>
    </source>
</evidence>
<keyword evidence="1" id="KW-1133">Transmembrane helix</keyword>